<dbReference type="GO" id="GO:0071731">
    <property type="term" value="P:response to nitric oxide"/>
    <property type="evidence" value="ECO:0007669"/>
    <property type="project" value="TreeGrafter"/>
</dbReference>
<dbReference type="Pfam" id="PF06974">
    <property type="entry name" value="WS_DGAT_C"/>
    <property type="match status" value="1"/>
</dbReference>
<comment type="caution">
    <text evidence="15">The sequence shown here is derived from an EMBL/GenBank/DDBJ whole genome shotgun (WGS) entry which is preliminary data.</text>
</comment>
<name>A0A7X5UNN5_9PSEU</name>
<keyword evidence="9 11" id="KW-0012">Acyltransferase</keyword>
<proteinExistence type="inferred from homology"/>
<feature type="domain" description="O-acyltransferase WSD1-like N-terminal" evidence="13">
    <location>
        <begin position="18"/>
        <end position="293"/>
    </location>
</feature>
<evidence type="ECO:0000256" key="11">
    <source>
        <dbReference type="RuleBase" id="RU361241"/>
    </source>
</evidence>
<evidence type="ECO:0000313" key="15">
    <source>
        <dbReference type="EMBL" id="NIJ11356.1"/>
    </source>
</evidence>
<evidence type="ECO:0000256" key="3">
    <source>
        <dbReference type="ARBA" id="ARBA00009587"/>
    </source>
</evidence>
<dbReference type="GO" id="GO:0001666">
    <property type="term" value="P:response to hypoxia"/>
    <property type="evidence" value="ECO:0007669"/>
    <property type="project" value="TreeGrafter"/>
</dbReference>
<dbReference type="PANTHER" id="PTHR31650">
    <property type="entry name" value="O-ACYLTRANSFERASE (WSD1-LIKE) FAMILY PROTEIN"/>
    <property type="match status" value="1"/>
</dbReference>
<evidence type="ECO:0000259" key="14">
    <source>
        <dbReference type="Pfam" id="PF06974"/>
    </source>
</evidence>
<accession>A0A7X5UNN5</accession>
<dbReference type="SUPFAM" id="SSF52777">
    <property type="entry name" value="CoA-dependent acyltransferases"/>
    <property type="match status" value="2"/>
</dbReference>
<keyword evidence="16" id="KW-1185">Reference proteome</keyword>
<comment type="similarity">
    <text evidence="3 11">Belongs to the long-chain O-acyltransferase family.</text>
</comment>
<feature type="compositionally biased region" description="Pro residues" evidence="12">
    <location>
        <begin position="170"/>
        <end position="198"/>
    </location>
</feature>
<protein>
    <recommendedName>
        <fullName evidence="4 11">Diacylglycerol O-acyltransferase</fullName>
        <ecNumber evidence="4 11">2.3.1.20</ecNumber>
    </recommendedName>
</protein>
<organism evidence="15 16">
    <name type="scientific">Saccharomonospora amisosensis</name>
    <dbReference type="NCBI Taxonomy" id="1128677"/>
    <lineage>
        <taxon>Bacteria</taxon>
        <taxon>Bacillati</taxon>
        <taxon>Actinomycetota</taxon>
        <taxon>Actinomycetes</taxon>
        <taxon>Pseudonocardiales</taxon>
        <taxon>Pseudonocardiaceae</taxon>
        <taxon>Saccharomonospora</taxon>
    </lineage>
</organism>
<dbReference type="AlphaFoldDB" id="A0A7X5UNN5"/>
<evidence type="ECO:0000256" key="7">
    <source>
        <dbReference type="ARBA" id="ARBA00022798"/>
    </source>
</evidence>
<dbReference type="EC" id="2.3.1.20" evidence="4 11"/>
<evidence type="ECO:0000256" key="8">
    <source>
        <dbReference type="ARBA" id="ARBA00023098"/>
    </source>
</evidence>
<dbReference type="NCBIfam" id="TIGR02946">
    <property type="entry name" value="acyl_WS_DGAT"/>
    <property type="match status" value="1"/>
</dbReference>
<dbReference type="UniPathway" id="UPA00282"/>
<evidence type="ECO:0000313" key="16">
    <source>
        <dbReference type="Proteomes" id="UP000545493"/>
    </source>
</evidence>
<evidence type="ECO:0000256" key="6">
    <source>
        <dbReference type="ARBA" id="ARBA00022679"/>
    </source>
</evidence>
<evidence type="ECO:0000256" key="5">
    <source>
        <dbReference type="ARBA" id="ARBA00022516"/>
    </source>
</evidence>
<dbReference type="PANTHER" id="PTHR31650:SF1">
    <property type="entry name" value="WAX ESTER SYNTHASE_DIACYLGLYCEROL ACYLTRANSFERASE 4-RELATED"/>
    <property type="match status" value="1"/>
</dbReference>
<comment type="pathway">
    <text evidence="1 11">Glycerolipid metabolism; triacylglycerol biosynthesis.</text>
</comment>
<dbReference type="Proteomes" id="UP000545493">
    <property type="component" value="Unassembled WGS sequence"/>
</dbReference>
<dbReference type="InterPro" id="IPR014292">
    <property type="entry name" value="Acyl_transf_WS/DGAT"/>
</dbReference>
<evidence type="ECO:0000256" key="9">
    <source>
        <dbReference type="ARBA" id="ARBA00023315"/>
    </source>
</evidence>
<dbReference type="GO" id="GO:0006071">
    <property type="term" value="P:glycerol metabolic process"/>
    <property type="evidence" value="ECO:0007669"/>
    <property type="project" value="UniProtKB-KW"/>
</dbReference>
<evidence type="ECO:0000256" key="4">
    <source>
        <dbReference type="ARBA" id="ARBA00013244"/>
    </source>
</evidence>
<dbReference type="GO" id="GO:0051701">
    <property type="term" value="P:biological process involved in interaction with host"/>
    <property type="evidence" value="ECO:0007669"/>
    <property type="project" value="TreeGrafter"/>
</dbReference>
<dbReference type="RefSeq" id="WP_167168574.1">
    <property type="nucleotide sequence ID" value="NZ_JAAOYM010000001.1"/>
</dbReference>
<sequence length="489" mass="52763">MSSSDTVEQAVEQGRRRLSPLDAAFLDAEIADRNATLEVAAVAVVEGSPPARERFVESLRPRLAAVSRHRQRVRRVPFDLGRPWWEDTEVDFDYHVKRAALPVPGDDSQLADLVGMVMSDRLDHDRPLWQCWLVEGLAGGRWALLVRAHHSIADALAGFALLAAVLTAEPPQPPQPPRRAEPPEPAEPPAGPAPPPGPGALRRAVTALGDLTTAPLHQARRCAEALRHPGRAAKGAAATARGLGTLARVLVPVAPSSLSGPIGRERRYRVAQAPLRDVTTVARHHGVTVNDVVLAAVTGAFRELLLRRGERIHPHLLRALVPVSARGARQPRGPGNQLSWLLPLLPVDIADPIERLSVVHERLAGLKHSQEAQVSSSLLGFARQGPFPPLSWAVRAAARLPQRNIVTVVTNVPGPRQQLRLFGDDRIVRLLPYVPIGLRLRTGIAVLSYGDTLSIGVTTDARSVPDADALARGVEDGIAELVHAAPNRH</sequence>
<keyword evidence="8 11" id="KW-0443">Lipid metabolism</keyword>
<dbReference type="InterPro" id="IPR009721">
    <property type="entry name" value="O-acyltransferase_WSD1_C"/>
</dbReference>
<gene>
    <name evidence="15" type="ORF">FHU38_001700</name>
</gene>
<dbReference type="GO" id="GO:0005886">
    <property type="term" value="C:plasma membrane"/>
    <property type="evidence" value="ECO:0007669"/>
    <property type="project" value="TreeGrafter"/>
</dbReference>
<evidence type="ECO:0000256" key="2">
    <source>
        <dbReference type="ARBA" id="ARBA00005189"/>
    </source>
</evidence>
<feature type="region of interest" description="Disordered" evidence="12">
    <location>
        <begin position="168"/>
        <end position="202"/>
    </location>
</feature>
<evidence type="ECO:0000256" key="10">
    <source>
        <dbReference type="ARBA" id="ARBA00048109"/>
    </source>
</evidence>
<feature type="domain" description="O-acyltransferase WSD1 C-terminal" evidence="14">
    <location>
        <begin position="335"/>
        <end position="481"/>
    </location>
</feature>
<keyword evidence="5 11" id="KW-0444">Lipid biosynthesis</keyword>
<reference evidence="15 16" key="1">
    <citation type="submission" date="2020-03" db="EMBL/GenBank/DDBJ databases">
        <title>Sequencing the genomes of 1000 actinobacteria strains.</title>
        <authorList>
            <person name="Klenk H.-P."/>
        </authorList>
    </citation>
    <scope>NUCLEOTIDE SEQUENCE [LARGE SCALE GENOMIC DNA]</scope>
    <source>
        <strain evidence="15 16">DSM 45685</strain>
    </source>
</reference>
<dbReference type="EMBL" id="JAAOYM010000001">
    <property type="protein sequence ID" value="NIJ11356.1"/>
    <property type="molecule type" value="Genomic_DNA"/>
</dbReference>
<keyword evidence="6 11" id="KW-0808">Transferase</keyword>
<dbReference type="InterPro" id="IPR004255">
    <property type="entry name" value="O-acyltransferase_WSD1_N"/>
</dbReference>
<evidence type="ECO:0000259" key="13">
    <source>
        <dbReference type="Pfam" id="PF03007"/>
    </source>
</evidence>
<comment type="pathway">
    <text evidence="2">Lipid metabolism.</text>
</comment>
<dbReference type="InterPro" id="IPR045034">
    <property type="entry name" value="O-acyltransferase_WSD1-like"/>
</dbReference>
<dbReference type="GO" id="GO:0019432">
    <property type="term" value="P:triglyceride biosynthetic process"/>
    <property type="evidence" value="ECO:0007669"/>
    <property type="project" value="UniProtKB-UniPathway"/>
</dbReference>
<dbReference type="Pfam" id="PF03007">
    <property type="entry name" value="WS_DGAT_cat"/>
    <property type="match status" value="1"/>
</dbReference>
<evidence type="ECO:0000256" key="12">
    <source>
        <dbReference type="SAM" id="MobiDB-lite"/>
    </source>
</evidence>
<dbReference type="GO" id="GO:0004144">
    <property type="term" value="F:diacylglycerol O-acyltransferase activity"/>
    <property type="evidence" value="ECO:0007669"/>
    <property type="project" value="UniProtKB-EC"/>
</dbReference>
<keyword evidence="7 11" id="KW-0319">Glycerol metabolism</keyword>
<evidence type="ECO:0000256" key="1">
    <source>
        <dbReference type="ARBA" id="ARBA00004771"/>
    </source>
</evidence>
<comment type="catalytic activity">
    <reaction evidence="10 11">
        <text>an acyl-CoA + a 1,2-diacyl-sn-glycerol = a triacyl-sn-glycerol + CoA</text>
        <dbReference type="Rhea" id="RHEA:10868"/>
        <dbReference type="ChEBI" id="CHEBI:17815"/>
        <dbReference type="ChEBI" id="CHEBI:57287"/>
        <dbReference type="ChEBI" id="CHEBI:58342"/>
        <dbReference type="ChEBI" id="CHEBI:64615"/>
        <dbReference type="EC" id="2.3.1.20"/>
    </reaction>
</comment>